<reference evidence="3 4" key="1">
    <citation type="submission" date="2024-07" db="EMBL/GenBank/DDBJ databases">
        <title>Chromosome-level genome assembly of the water stick insect Ranatra chinensis (Heteroptera: Nepidae).</title>
        <authorList>
            <person name="Liu X."/>
        </authorList>
    </citation>
    <scope>NUCLEOTIDE SEQUENCE [LARGE SCALE GENOMIC DNA]</scope>
    <source>
        <strain evidence="3">Cailab_2021Rc</strain>
        <tissue evidence="3">Muscle</tissue>
    </source>
</reference>
<evidence type="ECO:0000259" key="2">
    <source>
        <dbReference type="Pfam" id="PF12937"/>
    </source>
</evidence>
<dbReference type="EMBL" id="JBFDAA010000017">
    <property type="protein sequence ID" value="KAL1116938.1"/>
    <property type="molecule type" value="Genomic_DNA"/>
</dbReference>
<dbReference type="PANTHER" id="PTHR13318">
    <property type="entry name" value="PARTNER OF PAIRED, ISOFORM B-RELATED"/>
    <property type="match status" value="1"/>
</dbReference>
<dbReference type="Proteomes" id="UP001558652">
    <property type="component" value="Unassembled WGS sequence"/>
</dbReference>
<dbReference type="InterPro" id="IPR032675">
    <property type="entry name" value="LRR_dom_sf"/>
</dbReference>
<dbReference type="SUPFAM" id="SSF81383">
    <property type="entry name" value="F-box domain"/>
    <property type="match status" value="1"/>
</dbReference>
<comment type="caution">
    <text evidence="3">The sequence shown here is derived from an EMBL/GenBank/DDBJ whole genome shotgun (WGS) entry which is preliminary data.</text>
</comment>
<feature type="domain" description="F-box" evidence="2">
    <location>
        <begin position="2"/>
        <end position="39"/>
    </location>
</feature>
<feature type="chain" id="PRO_5044888771" description="F-box domain-containing protein" evidence="1">
    <location>
        <begin position="19"/>
        <end position="319"/>
    </location>
</feature>
<dbReference type="Pfam" id="PF12937">
    <property type="entry name" value="F-box-like"/>
    <property type="match status" value="1"/>
</dbReference>
<keyword evidence="1" id="KW-0732">Signal</keyword>
<feature type="signal peptide" evidence="1">
    <location>
        <begin position="1"/>
        <end position="18"/>
    </location>
</feature>
<gene>
    <name evidence="3" type="ORF">AAG570_005407</name>
</gene>
<dbReference type="InterPro" id="IPR036047">
    <property type="entry name" value="F-box-like_dom_sf"/>
</dbReference>
<evidence type="ECO:0000313" key="3">
    <source>
        <dbReference type="EMBL" id="KAL1116938.1"/>
    </source>
</evidence>
<keyword evidence="4" id="KW-1185">Reference proteome</keyword>
<sequence>MVLCIFGMLDHATLGVVALVCHRFWRLSKDDSLWPRLDLGGRYLRPDVLGYVIQRGTRILRLASTKICSPVFRDTRPVLEDFVCRLEYLDLSECNMSEEDMELFLSKCRHLKKLSLESCELSLGVCSEVANNPNLVTLNLCLCGNLTAEGIDRILTNCKSLRALNVGWAHLSREAIDSLVKNLTDNIEQLNLSGSQNVINDRDLIQLMSRCHKLTELDVSDCLELTTAISSHIVRHLPKLRSISISRCFRINIQQFLSEVCRMRRLERVNAFRHIAADNVSSLEAATPNIRYNQEPFSTIARPTVGIRRTSIWQMRCRE</sequence>
<protein>
    <recommendedName>
        <fullName evidence="2">F-box domain-containing protein</fullName>
    </recommendedName>
</protein>
<dbReference type="AlphaFoldDB" id="A0ABD0YF52"/>
<evidence type="ECO:0000313" key="4">
    <source>
        <dbReference type="Proteomes" id="UP001558652"/>
    </source>
</evidence>
<proteinExistence type="predicted"/>
<accession>A0ABD0YF52</accession>
<name>A0ABD0YF52_9HEMI</name>
<organism evidence="3 4">
    <name type="scientific">Ranatra chinensis</name>
    <dbReference type="NCBI Taxonomy" id="642074"/>
    <lineage>
        <taxon>Eukaryota</taxon>
        <taxon>Metazoa</taxon>
        <taxon>Ecdysozoa</taxon>
        <taxon>Arthropoda</taxon>
        <taxon>Hexapoda</taxon>
        <taxon>Insecta</taxon>
        <taxon>Pterygota</taxon>
        <taxon>Neoptera</taxon>
        <taxon>Paraneoptera</taxon>
        <taxon>Hemiptera</taxon>
        <taxon>Heteroptera</taxon>
        <taxon>Panheteroptera</taxon>
        <taxon>Nepomorpha</taxon>
        <taxon>Nepidae</taxon>
        <taxon>Ranatrinae</taxon>
        <taxon>Ranatra</taxon>
    </lineage>
</organism>
<dbReference type="InterPro" id="IPR001810">
    <property type="entry name" value="F-box_dom"/>
</dbReference>
<dbReference type="SUPFAM" id="SSF52047">
    <property type="entry name" value="RNI-like"/>
    <property type="match status" value="1"/>
</dbReference>
<evidence type="ECO:0000256" key="1">
    <source>
        <dbReference type="SAM" id="SignalP"/>
    </source>
</evidence>
<dbReference type="Gene3D" id="3.80.10.10">
    <property type="entry name" value="Ribonuclease Inhibitor"/>
    <property type="match status" value="1"/>
</dbReference>